<evidence type="ECO:0000313" key="2">
    <source>
        <dbReference type="EMBL" id="MBC3210690.1"/>
    </source>
</evidence>
<feature type="region of interest" description="Disordered" evidence="1">
    <location>
        <begin position="198"/>
        <end position="221"/>
    </location>
</feature>
<name>A0AAW3WJT7_SERFO</name>
<accession>A0AAW3WJT7</accession>
<dbReference type="EMBL" id="JACNYO010000001">
    <property type="protein sequence ID" value="MBC3210690.1"/>
    <property type="molecule type" value="Genomic_DNA"/>
</dbReference>
<sequence length="221" mass="25628">MSRKPRKKEEDCCQNPDAKSHRTRNRLYERVGFYEKKVSLGQDVLEKLEFLIRLQHGENPDEPMVVSDVLSYCINTCYNINAVQATMTKQDKPKVKAAKTPEGQRLYRYYQMAQVGGASKLVEAFNAKNMRGKPYFPHTNDVIKNLELEDLYSDENFWEGDDGPEEEEDEDQWSITEIRALNDHEAVSQAIKELNERAFPTTKKKRSKTILSSGRDTKDRD</sequence>
<dbReference type="Proteomes" id="UP000659084">
    <property type="component" value="Unassembled WGS sequence"/>
</dbReference>
<dbReference type="RefSeq" id="WP_179251745.1">
    <property type="nucleotide sequence ID" value="NZ_JACBIV010000002.1"/>
</dbReference>
<evidence type="ECO:0000313" key="3">
    <source>
        <dbReference type="Proteomes" id="UP000659084"/>
    </source>
</evidence>
<reference evidence="2" key="1">
    <citation type="submission" date="2020-08" db="EMBL/GenBank/DDBJ databases">
        <title>Food and environmental bacterial isolates.</title>
        <authorList>
            <person name="Richter L."/>
            <person name="Du Plessis E.M."/>
            <person name="Duvenage S."/>
            <person name="Allam M."/>
            <person name="Korsten L."/>
        </authorList>
    </citation>
    <scope>NUCLEOTIDE SEQUENCE</scope>
    <source>
        <strain evidence="2">UPMP2127</strain>
    </source>
</reference>
<dbReference type="AlphaFoldDB" id="A0AAW3WJT7"/>
<evidence type="ECO:0000256" key="1">
    <source>
        <dbReference type="SAM" id="MobiDB-lite"/>
    </source>
</evidence>
<protein>
    <submittedName>
        <fullName evidence="2">Uncharacterized protein</fullName>
    </submittedName>
</protein>
<organism evidence="2 3">
    <name type="scientific">Serratia fonticola</name>
    <dbReference type="NCBI Taxonomy" id="47917"/>
    <lineage>
        <taxon>Bacteria</taxon>
        <taxon>Pseudomonadati</taxon>
        <taxon>Pseudomonadota</taxon>
        <taxon>Gammaproteobacteria</taxon>
        <taxon>Enterobacterales</taxon>
        <taxon>Yersiniaceae</taxon>
        <taxon>Serratia</taxon>
    </lineage>
</organism>
<gene>
    <name evidence="2" type="ORF">H8J20_00925</name>
</gene>
<feature type="region of interest" description="Disordered" evidence="1">
    <location>
        <begin position="1"/>
        <end position="20"/>
    </location>
</feature>
<proteinExistence type="predicted"/>
<comment type="caution">
    <text evidence="2">The sequence shown here is derived from an EMBL/GenBank/DDBJ whole genome shotgun (WGS) entry which is preliminary data.</text>
</comment>